<comment type="caution">
    <text evidence="1">The sequence shown here is derived from an EMBL/GenBank/DDBJ whole genome shotgun (WGS) entry which is preliminary data.</text>
</comment>
<proteinExistence type="predicted"/>
<evidence type="ECO:0000313" key="1">
    <source>
        <dbReference type="EMBL" id="PHQ31819.1"/>
    </source>
</evidence>
<sequence length="60" mass="6690">MAQDIGPYPVGNARSNRAGGTLALEAFLQRLRGADRKGQIDNYKMQYRGFREPDSSVMTI</sequence>
<keyword evidence="2" id="KW-1185">Reference proteome</keyword>
<dbReference type="Proteomes" id="UP000225740">
    <property type="component" value="Unassembled WGS sequence"/>
</dbReference>
<gene>
    <name evidence="1" type="ORF">CEE69_29045</name>
</gene>
<reference evidence="1 2" key="1">
    <citation type="submission" date="2017-06" db="EMBL/GenBank/DDBJ databases">
        <title>Description of Rhodopirellula bahusiensis sp. nov.</title>
        <authorList>
            <person name="Kizina J."/>
            <person name="Harder J."/>
        </authorList>
    </citation>
    <scope>NUCLEOTIDE SEQUENCE [LARGE SCALE GENOMIC DNA]</scope>
    <source>
        <strain evidence="1 2">SWK21</strain>
    </source>
</reference>
<evidence type="ECO:0000313" key="2">
    <source>
        <dbReference type="Proteomes" id="UP000225740"/>
    </source>
</evidence>
<name>A0A2G1VZI4_9BACT</name>
<dbReference type="EMBL" id="NIZW01000038">
    <property type="protein sequence ID" value="PHQ31819.1"/>
    <property type="molecule type" value="Genomic_DNA"/>
</dbReference>
<accession>A0A2G1VZI4</accession>
<protein>
    <submittedName>
        <fullName evidence="1">Uncharacterized protein</fullName>
    </submittedName>
</protein>
<dbReference type="AlphaFoldDB" id="A0A2G1VZI4"/>
<organism evidence="1 2">
    <name type="scientific">Rhodopirellula bahusiensis</name>
    <dbReference type="NCBI Taxonomy" id="2014065"/>
    <lineage>
        <taxon>Bacteria</taxon>
        <taxon>Pseudomonadati</taxon>
        <taxon>Planctomycetota</taxon>
        <taxon>Planctomycetia</taxon>
        <taxon>Pirellulales</taxon>
        <taxon>Pirellulaceae</taxon>
        <taxon>Rhodopirellula</taxon>
    </lineage>
</organism>